<reference evidence="1" key="1">
    <citation type="journal article" date="2014" name="PLoS Pathog.">
        <title>Expression profiling during Arabidopsis/downy mildew interaction reveals a highly-expressed effector that attenuates responses to salicylic acid.</title>
        <authorList>
            <person name="Asai S."/>
            <person name="Rallapalli G."/>
            <person name="Piquerez S.J.M."/>
            <person name="Caillaud M.C."/>
            <person name="Furzer O.J."/>
            <person name="Ishaque N."/>
            <person name="Wirthmueller L."/>
            <person name="Fabro G."/>
            <person name="Shirasu K."/>
            <person name="Jones J.D.G."/>
        </authorList>
    </citation>
    <scope>NUCLEOTIDE SEQUENCE</scope>
    <source>
        <strain evidence="1">Emoy2</strain>
    </source>
</reference>
<sequence>MLVQQCCCSAVVLVVLLLGSEFALAYLIQFPKHILLRKYTIMNPLDLFSSYFYSNAFRLLRQQIYCKQERCNDASRIVYRSCLSVYCTKTLFYWFCPDVLD</sequence>
<dbReference type="EMBL" id="AB922570">
    <property type="protein sequence ID" value="BAP69146.1"/>
    <property type="molecule type" value="mRNA"/>
</dbReference>
<proteinExistence type="evidence at transcript level"/>
<name>A0A090B920_HYAAE</name>
<accession>A0A090B920</accession>
<protein>
    <submittedName>
        <fullName evidence="1">RxLR effector candidate protein</fullName>
    </submittedName>
</protein>
<gene>
    <name evidence="1" type="primary">HaRxLL499</name>
</gene>
<dbReference type="AlphaFoldDB" id="A0A090B920"/>
<organism evidence="1">
    <name type="scientific">Hyaloperonospora arabidopsidis (strain Emoy2)</name>
    <name type="common">Downy mildew agent</name>
    <name type="synonym">Peronospora arabidopsidis</name>
    <dbReference type="NCBI Taxonomy" id="559515"/>
    <lineage>
        <taxon>Eukaryota</taxon>
        <taxon>Sar</taxon>
        <taxon>Stramenopiles</taxon>
        <taxon>Oomycota</taxon>
        <taxon>Peronosporomycetes</taxon>
        <taxon>Peronosporales</taxon>
        <taxon>Peronosporaceae</taxon>
        <taxon>Hyaloperonospora</taxon>
    </lineage>
</organism>
<evidence type="ECO:0000313" key="1">
    <source>
        <dbReference type="EMBL" id="BAP69146.1"/>
    </source>
</evidence>